<dbReference type="SUPFAM" id="SSF51735">
    <property type="entry name" value="NAD(P)-binding Rossmann-fold domains"/>
    <property type="match status" value="1"/>
</dbReference>
<dbReference type="Gene3D" id="3.40.50.720">
    <property type="entry name" value="NAD(P)-binding Rossmann-like Domain"/>
    <property type="match status" value="1"/>
</dbReference>
<dbReference type="GO" id="GO:0032787">
    <property type="term" value="P:monocarboxylic acid metabolic process"/>
    <property type="evidence" value="ECO:0007669"/>
    <property type="project" value="UniProtKB-ARBA"/>
</dbReference>
<dbReference type="RefSeq" id="WP_091661559.1">
    <property type="nucleotide sequence ID" value="NZ_LT594323.1"/>
</dbReference>
<sequence>MQLGLADRNVLVTGATGGIGQVVARVFAAEGARVAVTYRNDAEAAEKLAAELGAADDRALAVRYALDEPASVEAAVATVTERWGGVDVLVANAIRWGVRRSPDTRFEQVDPDVWQPVISDNLAPTIRTVQLVVPGMRERGWGRVVLVSSHIAVDGGKGQEFYGATKAGLHGFARSLAWDAGPDGVLVNVVAPGLTLTRRALTGLPEAVRERETKLTPTGRLSAPEDVANTIVYLCSDANGNVTGETVSVAGGR</sequence>
<dbReference type="PANTHER" id="PTHR42879">
    <property type="entry name" value="3-OXOACYL-(ACYL-CARRIER-PROTEIN) REDUCTASE"/>
    <property type="match status" value="1"/>
</dbReference>
<dbReference type="CDD" id="cd05233">
    <property type="entry name" value="SDR_c"/>
    <property type="match status" value="1"/>
</dbReference>
<evidence type="ECO:0000256" key="1">
    <source>
        <dbReference type="ARBA" id="ARBA00006484"/>
    </source>
</evidence>
<dbReference type="Proteomes" id="UP000199385">
    <property type="component" value="Chromosome I"/>
</dbReference>
<dbReference type="PROSITE" id="PS00061">
    <property type="entry name" value="ADH_SHORT"/>
    <property type="match status" value="1"/>
</dbReference>
<dbReference type="PATRIC" id="fig|261654.4.peg.2121"/>
<accession>A0A1A8ZG10</accession>
<name>A0A1A8ZG10_9ACTN</name>
<keyword evidence="4" id="KW-1185">Reference proteome</keyword>
<dbReference type="InterPro" id="IPR002347">
    <property type="entry name" value="SDR_fam"/>
</dbReference>
<reference evidence="4" key="1">
    <citation type="submission" date="2016-06" db="EMBL/GenBank/DDBJ databases">
        <authorList>
            <person name="Varghese N."/>
            <person name="Submissions Spin"/>
        </authorList>
    </citation>
    <scope>NUCLEOTIDE SEQUENCE [LARGE SCALE GENOMIC DNA]</scope>
    <source>
        <strain evidence="4">DSM 44815</strain>
    </source>
</reference>
<dbReference type="InterPro" id="IPR050259">
    <property type="entry name" value="SDR"/>
</dbReference>
<protein>
    <submittedName>
        <fullName evidence="3">3-oxoacyl-[acyl-carrier protein] reductase</fullName>
    </submittedName>
</protein>
<dbReference type="PRINTS" id="PR00080">
    <property type="entry name" value="SDRFAMILY"/>
</dbReference>
<dbReference type="STRING" id="261654.GA0070611_2083"/>
<gene>
    <name evidence="3" type="ORF">GA0070611_2083</name>
</gene>
<dbReference type="FunFam" id="3.40.50.720:FF:000173">
    <property type="entry name" value="3-oxoacyl-[acyl-carrier protein] reductase"/>
    <property type="match status" value="1"/>
</dbReference>
<dbReference type="InterPro" id="IPR036291">
    <property type="entry name" value="NAD(P)-bd_dom_sf"/>
</dbReference>
<dbReference type="OrthoDB" id="286404at2"/>
<evidence type="ECO:0000313" key="4">
    <source>
        <dbReference type="Proteomes" id="UP000199385"/>
    </source>
</evidence>
<keyword evidence="2" id="KW-0560">Oxidoreductase</keyword>
<comment type="similarity">
    <text evidence="1">Belongs to the short-chain dehydrogenases/reductases (SDR) family.</text>
</comment>
<organism evidence="3 4">
    <name type="scientific">Micromonospora auratinigra</name>
    <dbReference type="NCBI Taxonomy" id="261654"/>
    <lineage>
        <taxon>Bacteria</taxon>
        <taxon>Bacillati</taxon>
        <taxon>Actinomycetota</taxon>
        <taxon>Actinomycetes</taxon>
        <taxon>Micromonosporales</taxon>
        <taxon>Micromonosporaceae</taxon>
        <taxon>Micromonospora</taxon>
    </lineage>
</organism>
<dbReference type="Pfam" id="PF13561">
    <property type="entry name" value="adh_short_C2"/>
    <property type="match status" value="1"/>
</dbReference>
<dbReference type="PANTHER" id="PTHR42879:SF2">
    <property type="entry name" value="3-OXOACYL-[ACYL-CARRIER-PROTEIN] REDUCTASE FABG"/>
    <property type="match status" value="1"/>
</dbReference>
<dbReference type="GO" id="GO:0016491">
    <property type="term" value="F:oxidoreductase activity"/>
    <property type="evidence" value="ECO:0007669"/>
    <property type="project" value="UniProtKB-KW"/>
</dbReference>
<evidence type="ECO:0000313" key="3">
    <source>
        <dbReference type="EMBL" id="SBT42749.1"/>
    </source>
</evidence>
<dbReference type="EMBL" id="LT594323">
    <property type="protein sequence ID" value="SBT42749.1"/>
    <property type="molecule type" value="Genomic_DNA"/>
</dbReference>
<evidence type="ECO:0000256" key="2">
    <source>
        <dbReference type="ARBA" id="ARBA00023002"/>
    </source>
</evidence>
<dbReference type="InterPro" id="IPR020904">
    <property type="entry name" value="Sc_DH/Rdtase_CS"/>
</dbReference>
<dbReference type="PRINTS" id="PR00081">
    <property type="entry name" value="GDHRDH"/>
</dbReference>
<dbReference type="AlphaFoldDB" id="A0A1A8ZG10"/>
<proteinExistence type="inferred from homology"/>